<proteinExistence type="predicted"/>
<dbReference type="EMBL" id="MJBS01000012">
    <property type="protein sequence ID" value="OHF02515.1"/>
    <property type="molecule type" value="Genomic_DNA"/>
</dbReference>
<dbReference type="AlphaFoldDB" id="A0A1G4BMF9"/>
<dbReference type="InterPro" id="IPR010730">
    <property type="entry name" value="HET"/>
</dbReference>
<dbReference type="Pfam" id="PF06985">
    <property type="entry name" value="HET"/>
    <property type="match status" value="1"/>
</dbReference>
<dbReference type="Proteomes" id="UP000176998">
    <property type="component" value="Unassembled WGS sequence"/>
</dbReference>
<evidence type="ECO:0000313" key="2">
    <source>
        <dbReference type="EMBL" id="OHF02515.1"/>
    </source>
</evidence>
<dbReference type="PANTHER" id="PTHR24148">
    <property type="entry name" value="ANKYRIN REPEAT DOMAIN-CONTAINING PROTEIN 39 HOMOLOG-RELATED"/>
    <property type="match status" value="1"/>
</dbReference>
<dbReference type="InterPro" id="IPR052895">
    <property type="entry name" value="HetReg/Transcr_Mod"/>
</dbReference>
<name>A0A1G4BMF9_9PEZI</name>
<dbReference type="GeneID" id="34555371"/>
<feature type="domain" description="Heterokaryon incompatibility" evidence="1">
    <location>
        <begin position="62"/>
        <end position="150"/>
    </location>
</feature>
<keyword evidence="3" id="KW-1185">Reference proteome</keyword>
<gene>
    <name evidence="2" type="ORF">CORC01_02210</name>
</gene>
<sequence>MSLFHVSKPAYNLPFLQYTLLNSARSISVVTVSPPSELDDPLKCELRSMQMGTSSEDTGSCEAVSYVWGVRHSEHPIEYNGCQVDVRENHLKALRLLGYLNREHLLWIDAICINQASVPGKSAQVALMEDVYRLHYRRSVCTGTSKSSYEILHSLFRRKGWAAFLLRASPNAKLSTPRQWLTPFAYNLAQGKANAA</sequence>
<dbReference type="RefSeq" id="XP_022479655.1">
    <property type="nucleotide sequence ID" value="XM_022613861.1"/>
</dbReference>
<comment type="caution">
    <text evidence="2">The sequence shown here is derived from an EMBL/GenBank/DDBJ whole genome shotgun (WGS) entry which is preliminary data.</text>
</comment>
<dbReference type="PANTHER" id="PTHR24148:SF64">
    <property type="entry name" value="HETEROKARYON INCOMPATIBILITY DOMAIN-CONTAINING PROTEIN"/>
    <property type="match status" value="1"/>
</dbReference>
<reference evidence="2 3" key="1">
    <citation type="submission" date="2016-09" db="EMBL/GenBank/DDBJ databases">
        <authorList>
            <person name="Capua I."/>
            <person name="De Benedictis P."/>
            <person name="Joannis T."/>
            <person name="Lombin L.H."/>
            <person name="Cattoli G."/>
        </authorList>
    </citation>
    <scope>NUCLEOTIDE SEQUENCE [LARGE SCALE GENOMIC DNA]</scope>
    <source>
        <strain evidence="2 3">IMI 309357</strain>
    </source>
</reference>
<dbReference type="OrthoDB" id="2157530at2759"/>
<evidence type="ECO:0000313" key="3">
    <source>
        <dbReference type="Proteomes" id="UP000176998"/>
    </source>
</evidence>
<evidence type="ECO:0000259" key="1">
    <source>
        <dbReference type="Pfam" id="PF06985"/>
    </source>
</evidence>
<accession>A0A1G4BMF9</accession>
<protein>
    <recommendedName>
        <fullName evidence="1">Heterokaryon incompatibility domain-containing protein</fullName>
    </recommendedName>
</protein>
<organism evidence="2 3">
    <name type="scientific">Colletotrichum orchidophilum</name>
    <dbReference type="NCBI Taxonomy" id="1209926"/>
    <lineage>
        <taxon>Eukaryota</taxon>
        <taxon>Fungi</taxon>
        <taxon>Dikarya</taxon>
        <taxon>Ascomycota</taxon>
        <taxon>Pezizomycotina</taxon>
        <taxon>Sordariomycetes</taxon>
        <taxon>Hypocreomycetidae</taxon>
        <taxon>Glomerellales</taxon>
        <taxon>Glomerellaceae</taxon>
        <taxon>Colletotrichum</taxon>
    </lineage>
</organism>